<protein>
    <submittedName>
        <fullName evidence="2">DUF6194 family protein</fullName>
    </submittedName>
</protein>
<name>A0ABW1I6E7_9PSEU</name>
<dbReference type="EMBL" id="JBHSQK010000028">
    <property type="protein sequence ID" value="MFC5949238.1"/>
    <property type="molecule type" value="Genomic_DNA"/>
</dbReference>
<dbReference type="RefSeq" id="WP_379566328.1">
    <property type="nucleotide sequence ID" value="NZ_JBHSQK010000028.1"/>
</dbReference>
<gene>
    <name evidence="2" type="ORF">ACFQH9_13260</name>
</gene>
<reference evidence="3" key="1">
    <citation type="journal article" date="2019" name="Int. J. Syst. Evol. Microbiol.">
        <title>The Global Catalogue of Microorganisms (GCM) 10K type strain sequencing project: providing services to taxonomists for standard genome sequencing and annotation.</title>
        <authorList>
            <consortium name="The Broad Institute Genomics Platform"/>
            <consortium name="The Broad Institute Genome Sequencing Center for Infectious Disease"/>
            <person name="Wu L."/>
            <person name="Ma J."/>
        </authorList>
    </citation>
    <scope>NUCLEOTIDE SEQUENCE [LARGE SCALE GENOMIC DNA]</scope>
    <source>
        <strain evidence="3">CGMCC 4.7397</strain>
    </source>
</reference>
<dbReference type="Proteomes" id="UP001596119">
    <property type="component" value="Unassembled WGS sequence"/>
</dbReference>
<dbReference type="Pfam" id="PF19694">
    <property type="entry name" value="DUF6194"/>
    <property type="match status" value="1"/>
</dbReference>
<evidence type="ECO:0000259" key="1">
    <source>
        <dbReference type="Pfam" id="PF19694"/>
    </source>
</evidence>
<evidence type="ECO:0000313" key="3">
    <source>
        <dbReference type="Proteomes" id="UP001596119"/>
    </source>
</evidence>
<organism evidence="2 3">
    <name type="scientific">Pseudonocardia lutea</name>
    <dbReference type="NCBI Taxonomy" id="2172015"/>
    <lineage>
        <taxon>Bacteria</taxon>
        <taxon>Bacillati</taxon>
        <taxon>Actinomycetota</taxon>
        <taxon>Actinomycetes</taxon>
        <taxon>Pseudonocardiales</taxon>
        <taxon>Pseudonocardiaceae</taxon>
        <taxon>Pseudonocardia</taxon>
    </lineage>
</organism>
<evidence type="ECO:0000313" key="2">
    <source>
        <dbReference type="EMBL" id="MFC5949238.1"/>
    </source>
</evidence>
<comment type="caution">
    <text evidence="2">The sequence shown here is derived from an EMBL/GenBank/DDBJ whole genome shotgun (WGS) entry which is preliminary data.</text>
</comment>
<sequence>MDIDELRRRILAGCPGAVVLEAAGDLFFVHDPHGDLPDERKQPFATIVTGDRYDDVSDLDRPGVFRLNLGVSKARYAQLAFGADLTALDEFLPHPIYAGRHWICVLVPGSRTTGLLDDLIAEAHGLARRKVENWRARRAASDT</sequence>
<keyword evidence="3" id="KW-1185">Reference proteome</keyword>
<dbReference type="InterPro" id="IPR045676">
    <property type="entry name" value="DUF6194"/>
</dbReference>
<proteinExistence type="predicted"/>
<accession>A0ABW1I6E7</accession>
<feature type="domain" description="DUF6194" evidence="1">
    <location>
        <begin position="1"/>
        <end position="134"/>
    </location>
</feature>